<dbReference type="EMBL" id="ML208259">
    <property type="protein sequence ID" value="TFK77353.1"/>
    <property type="molecule type" value="Genomic_DNA"/>
</dbReference>
<proteinExistence type="predicted"/>
<accession>A0ACD3BGV3</accession>
<keyword evidence="2" id="KW-1185">Reference proteome</keyword>
<sequence length="531" mass="59896">MSTAPGADKKGHICPPSNAKHPSDRWESLFVYSFICKFTSLRGKTEGLETPMDLENALLSREPEPILTKVLTQFILNLKPQTRNLSADQISTTVASVLSEYFKSSERTIFWNDDLHKNVDPFEGLEGGFFATDWDFKLKILRQLVELQLSHAPEIKAPIDRAWGVVHNKHKKKDGAAITQPNDSQTQEALQLIPIGQDSQRKRYWIADDSPRIYVSTNPWKITATFQTVASTREEYITTIEQLKSSAPPALKKGQKRTRLELAHLALISDLELRVEAIDAELARVQRVRKKIEQRKVLLAQAELRETRTRKRTQRPDYVEYNDDDIGAMEQDDDDYKEEPEEEEFGGRSRRVASTTQQRRSTRAVVVNKRESSVESWSHWRGERRSSRLGASPDMQLDEPPPKRVRTEVARAHSTEALQPINGNSLSNGKNARSSAAALKATEYAVEKLPGKKKSKFWIYAVEPIQGTINSGLPVDGDLSVNDSTSSTTLNGNGTDSSGRHTPIYDRDEDKHMDYDRPSEPEGSLSPMDSA</sequence>
<dbReference type="Proteomes" id="UP000308600">
    <property type="component" value="Unassembled WGS sequence"/>
</dbReference>
<organism evidence="1 2">
    <name type="scientific">Pluteus cervinus</name>
    <dbReference type="NCBI Taxonomy" id="181527"/>
    <lineage>
        <taxon>Eukaryota</taxon>
        <taxon>Fungi</taxon>
        <taxon>Dikarya</taxon>
        <taxon>Basidiomycota</taxon>
        <taxon>Agaricomycotina</taxon>
        <taxon>Agaricomycetes</taxon>
        <taxon>Agaricomycetidae</taxon>
        <taxon>Agaricales</taxon>
        <taxon>Pluteineae</taxon>
        <taxon>Pluteaceae</taxon>
        <taxon>Pluteus</taxon>
    </lineage>
</organism>
<reference evidence="1 2" key="1">
    <citation type="journal article" date="2019" name="Nat. Ecol. Evol.">
        <title>Megaphylogeny resolves global patterns of mushroom evolution.</title>
        <authorList>
            <person name="Varga T."/>
            <person name="Krizsan K."/>
            <person name="Foldi C."/>
            <person name="Dima B."/>
            <person name="Sanchez-Garcia M."/>
            <person name="Sanchez-Ramirez S."/>
            <person name="Szollosi G.J."/>
            <person name="Szarkandi J.G."/>
            <person name="Papp V."/>
            <person name="Albert L."/>
            <person name="Andreopoulos W."/>
            <person name="Angelini C."/>
            <person name="Antonin V."/>
            <person name="Barry K.W."/>
            <person name="Bougher N.L."/>
            <person name="Buchanan P."/>
            <person name="Buyck B."/>
            <person name="Bense V."/>
            <person name="Catcheside P."/>
            <person name="Chovatia M."/>
            <person name="Cooper J."/>
            <person name="Damon W."/>
            <person name="Desjardin D."/>
            <person name="Finy P."/>
            <person name="Geml J."/>
            <person name="Haridas S."/>
            <person name="Hughes K."/>
            <person name="Justo A."/>
            <person name="Karasinski D."/>
            <person name="Kautmanova I."/>
            <person name="Kiss B."/>
            <person name="Kocsube S."/>
            <person name="Kotiranta H."/>
            <person name="LaButti K.M."/>
            <person name="Lechner B.E."/>
            <person name="Liimatainen K."/>
            <person name="Lipzen A."/>
            <person name="Lukacs Z."/>
            <person name="Mihaltcheva S."/>
            <person name="Morgado L.N."/>
            <person name="Niskanen T."/>
            <person name="Noordeloos M.E."/>
            <person name="Ohm R.A."/>
            <person name="Ortiz-Santana B."/>
            <person name="Ovrebo C."/>
            <person name="Racz N."/>
            <person name="Riley R."/>
            <person name="Savchenko A."/>
            <person name="Shiryaev A."/>
            <person name="Soop K."/>
            <person name="Spirin V."/>
            <person name="Szebenyi C."/>
            <person name="Tomsovsky M."/>
            <person name="Tulloss R.E."/>
            <person name="Uehling J."/>
            <person name="Grigoriev I.V."/>
            <person name="Vagvolgyi C."/>
            <person name="Papp T."/>
            <person name="Martin F.M."/>
            <person name="Miettinen O."/>
            <person name="Hibbett D.S."/>
            <person name="Nagy L.G."/>
        </authorList>
    </citation>
    <scope>NUCLEOTIDE SEQUENCE [LARGE SCALE GENOMIC DNA]</scope>
    <source>
        <strain evidence="1 2">NL-1719</strain>
    </source>
</reference>
<evidence type="ECO:0000313" key="1">
    <source>
        <dbReference type="EMBL" id="TFK77353.1"/>
    </source>
</evidence>
<evidence type="ECO:0000313" key="2">
    <source>
        <dbReference type="Proteomes" id="UP000308600"/>
    </source>
</evidence>
<protein>
    <submittedName>
        <fullName evidence="1">Uncharacterized protein</fullName>
    </submittedName>
</protein>
<name>A0ACD3BGV3_9AGAR</name>
<gene>
    <name evidence="1" type="ORF">BDN72DRAFT_784428</name>
</gene>